<dbReference type="CDD" id="cd06261">
    <property type="entry name" value="TM_PBP2"/>
    <property type="match status" value="1"/>
</dbReference>
<name>A0A853CIR4_9ACTN</name>
<feature type="transmembrane region" description="Helical" evidence="7">
    <location>
        <begin position="143"/>
        <end position="165"/>
    </location>
</feature>
<dbReference type="Gene3D" id="1.10.3720.10">
    <property type="entry name" value="MetI-like"/>
    <property type="match status" value="1"/>
</dbReference>
<accession>A0A853CIR4</accession>
<dbReference type="PANTHER" id="PTHR43163:SF6">
    <property type="entry name" value="DIPEPTIDE TRANSPORT SYSTEM PERMEASE PROTEIN DPPB-RELATED"/>
    <property type="match status" value="1"/>
</dbReference>
<evidence type="ECO:0000256" key="7">
    <source>
        <dbReference type="RuleBase" id="RU363032"/>
    </source>
</evidence>
<protein>
    <submittedName>
        <fullName evidence="9">Peptide/nickel transport system permease protein</fullName>
    </submittedName>
</protein>
<proteinExistence type="inferred from homology"/>
<feature type="transmembrane region" description="Helical" evidence="7">
    <location>
        <begin position="281"/>
        <end position="307"/>
    </location>
</feature>
<organism evidence="9 10">
    <name type="scientific">Petropleomorpha daqingensis</name>
    <dbReference type="NCBI Taxonomy" id="2026353"/>
    <lineage>
        <taxon>Bacteria</taxon>
        <taxon>Bacillati</taxon>
        <taxon>Actinomycetota</taxon>
        <taxon>Actinomycetes</taxon>
        <taxon>Geodermatophilales</taxon>
        <taxon>Geodermatophilaceae</taxon>
        <taxon>Petropleomorpha</taxon>
    </lineage>
</organism>
<feature type="transmembrane region" description="Helical" evidence="7">
    <location>
        <begin position="177"/>
        <end position="198"/>
    </location>
</feature>
<comment type="similarity">
    <text evidence="7">Belongs to the binding-protein-dependent transport system permease family.</text>
</comment>
<evidence type="ECO:0000313" key="9">
    <source>
        <dbReference type="EMBL" id="NYJ07206.1"/>
    </source>
</evidence>
<keyword evidence="10" id="KW-1185">Reference proteome</keyword>
<dbReference type="Proteomes" id="UP000541969">
    <property type="component" value="Unassembled WGS sequence"/>
</dbReference>
<keyword evidence="4 7" id="KW-0812">Transmembrane</keyword>
<dbReference type="AlphaFoldDB" id="A0A853CIR4"/>
<feature type="transmembrane region" description="Helical" evidence="7">
    <location>
        <begin position="235"/>
        <end position="261"/>
    </location>
</feature>
<dbReference type="EMBL" id="JACBZT010000001">
    <property type="protein sequence ID" value="NYJ07206.1"/>
    <property type="molecule type" value="Genomic_DNA"/>
</dbReference>
<dbReference type="Pfam" id="PF00528">
    <property type="entry name" value="BPD_transp_1"/>
    <property type="match status" value="1"/>
</dbReference>
<dbReference type="PROSITE" id="PS50928">
    <property type="entry name" value="ABC_TM1"/>
    <property type="match status" value="1"/>
</dbReference>
<evidence type="ECO:0000256" key="4">
    <source>
        <dbReference type="ARBA" id="ARBA00022692"/>
    </source>
</evidence>
<reference evidence="9 10" key="1">
    <citation type="submission" date="2020-07" db="EMBL/GenBank/DDBJ databases">
        <title>Sequencing the genomes of 1000 actinobacteria strains.</title>
        <authorList>
            <person name="Klenk H.-P."/>
        </authorList>
    </citation>
    <scope>NUCLEOTIDE SEQUENCE [LARGE SCALE GENOMIC DNA]</scope>
    <source>
        <strain evidence="9 10">DSM 104001</strain>
    </source>
</reference>
<evidence type="ECO:0000313" key="10">
    <source>
        <dbReference type="Proteomes" id="UP000541969"/>
    </source>
</evidence>
<evidence type="ECO:0000256" key="5">
    <source>
        <dbReference type="ARBA" id="ARBA00022989"/>
    </source>
</evidence>
<dbReference type="GO" id="GO:0005886">
    <property type="term" value="C:plasma membrane"/>
    <property type="evidence" value="ECO:0007669"/>
    <property type="project" value="UniProtKB-SubCell"/>
</dbReference>
<evidence type="ECO:0000259" key="8">
    <source>
        <dbReference type="PROSITE" id="PS50928"/>
    </source>
</evidence>
<gene>
    <name evidence="9" type="ORF">GGQ55_003484</name>
</gene>
<keyword evidence="3" id="KW-1003">Cell membrane</keyword>
<feature type="transmembrane region" description="Helical" evidence="7">
    <location>
        <begin position="101"/>
        <end position="122"/>
    </location>
</feature>
<comment type="subcellular location">
    <subcellularLocation>
        <location evidence="1 7">Cell membrane</location>
        <topology evidence="1 7">Multi-pass membrane protein</topology>
    </subcellularLocation>
</comment>
<dbReference type="PANTHER" id="PTHR43163">
    <property type="entry name" value="DIPEPTIDE TRANSPORT SYSTEM PERMEASE PROTEIN DPPB-RELATED"/>
    <property type="match status" value="1"/>
</dbReference>
<evidence type="ECO:0000256" key="1">
    <source>
        <dbReference type="ARBA" id="ARBA00004651"/>
    </source>
</evidence>
<evidence type="ECO:0000256" key="6">
    <source>
        <dbReference type="ARBA" id="ARBA00023136"/>
    </source>
</evidence>
<sequence>MLRFAARRLAVAVPLLFVVATLSFFLVQLVPGSPAAAILGLNSTKQQVSALEHTLGLDRPVLTQYGDWLGRALRGDLGRSYVNGQSVSDALGQALPPTLSLALLSTLVTLVLGVVLGMAAAVRGGRTDRTVQWAGSLGMAIPNFWLAALLVFVFALKVSVFPATGYAELSTAGFGPWILHLVLPVIALSVANLGQIAFQARAAVQDALGRDFVRTLHSTGVPRRRILYKHVLRNAATPVATVTGLTFIFTLGGVVVLELIFGLPGMGNLMLRSVQTHDFSIVQAGVLYFSLVVLLVNLVVDLATAALDPRVRVR</sequence>
<dbReference type="RefSeq" id="WP_179718884.1">
    <property type="nucleotide sequence ID" value="NZ_JACBZT010000001.1"/>
</dbReference>
<dbReference type="InterPro" id="IPR000515">
    <property type="entry name" value="MetI-like"/>
</dbReference>
<dbReference type="InterPro" id="IPR035906">
    <property type="entry name" value="MetI-like_sf"/>
</dbReference>
<feature type="domain" description="ABC transmembrane type-1" evidence="8">
    <location>
        <begin position="95"/>
        <end position="300"/>
    </location>
</feature>
<dbReference type="InterPro" id="IPR045621">
    <property type="entry name" value="BPD_transp_1_N"/>
</dbReference>
<keyword evidence="6 7" id="KW-0472">Membrane</keyword>
<dbReference type="SUPFAM" id="SSF161098">
    <property type="entry name" value="MetI-like"/>
    <property type="match status" value="1"/>
</dbReference>
<evidence type="ECO:0000256" key="3">
    <source>
        <dbReference type="ARBA" id="ARBA00022475"/>
    </source>
</evidence>
<evidence type="ECO:0000256" key="2">
    <source>
        <dbReference type="ARBA" id="ARBA00022448"/>
    </source>
</evidence>
<dbReference type="Pfam" id="PF19300">
    <property type="entry name" value="BPD_transp_1_N"/>
    <property type="match status" value="1"/>
</dbReference>
<comment type="caution">
    <text evidence="9">The sequence shown here is derived from an EMBL/GenBank/DDBJ whole genome shotgun (WGS) entry which is preliminary data.</text>
</comment>
<keyword evidence="2 7" id="KW-0813">Transport</keyword>
<dbReference type="GO" id="GO:0055085">
    <property type="term" value="P:transmembrane transport"/>
    <property type="evidence" value="ECO:0007669"/>
    <property type="project" value="InterPro"/>
</dbReference>
<keyword evidence="5 7" id="KW-1133">Transmembrane helix</keyword>